<organism evidence="1 2">
    <name type="scientific">Endozoicomonas gorgoniicola</name>
    <dbReference type="NCBI Taxonomy" id="1234144"/>
    <lineage>
        <taxon>Bacteria</taxon>
        <taxon>Pseudomonadati</taxon>
        <taxon>Pseudomonadota</taxon>
        <taxon>Gammaproteobacteria</taxon>
        <taxon>Oceanospirillales</taxon>
        <taxon>Endozoicomonadaceae</taxon>
        <taxon>Endozoicomonas</taxon>
    </lineage>
</organism>
<sequence>MNVIIGIDPGLTGAIAILNSSDQSIIRLEDMPVIPDGRKKKVSGHGLKQILGIHSRHEIDMVYLEQVGARPGQGVVSMFSFGRSVGAVEAAVSVMGLPLTYVSPQKWKRAAGLLRADKDASRGRVLDLYPSADVLRKKDNGRADAVLIARYGSQSA</sequence>
<dbReference type="Proteomes" id="UP001209854">
    <property type="component" value="Unassembled WGS sequence"/>
</dbReference>
<dbReference type="InterPro" id="IPR036397">
    <property type="entry name" value="RNaseH_sf"/>
</dbReference>
<dbReference type="PANTHER" id="PTHR36015:SF6">
    <property type="entry name" value="HOLLIDAY JUNCTION RESOLVASE MOC1, CHLOROPLASTIC-RELATED"/>
    <property type="match status" value="1"/>
</dbReference>
<reference evidence="1 2" key="1">
    <citation type="submission" date="2022-10" db="EMBL/GenBank/DDBJ databases">
        <title>High-quality genome sequences of two octocoral-associated bacteria, Endozoicomonas euniceicola EF212 and Endozoicomonas gorgoniicola PS125.</title>
        <authorList>
            <person name="Chiou Y.-J."/>
            <person name="Chen Y.-H."/>
        </authorList>
    </citation>
    <scope>NUCLEOTIDE SEQUENCE [LARGE SCALE GENOMIC DNA]</scope>
    <source>
        <strain evidence="1 2">PS125</strain>
    </source>
</reference>
<name>A0ABT3MVB7_9GAMM</name>
<dbReference type="RefSeq" id="WP_262568154.1">
    <property type="nucleotide sequence ID" value="NZ_JAPFCC010000001.1"/>
</dbReference>
<dbReference type="CDD" id="cd22992">
    <property type="entry name" value="MOC1"/>
    <property type="match status" value="1"/>
</dbReference>
<gene>
    <name evidence="1" type="ORF">NX722_11870</name>
</gene>
<evidence type="ECO:0000313" key="1">
    <source>
        <dbReference type="EMBL" id="MCW7553323.1"/>
    </source>
</evidence>
<comment type="caution">
    <text evidence="1">The sequence shown here is derived from an EMBL/GenBank/DDBJ whole genome shotgun (WGS) entry which is preliminary data.</text>
</comment>
<dbReference type="EMBL" id="JAPFCC010000001">
    <property type="protein sequence ID" value="MCW7553323.1"/>
    <property type="molecule type" value="Genomic_DNA"/>
</dbReference>
<evidence type="ECO:0000313" key="2">
    <source>
        <dbReference type="Proteomes" id="UP001209854"/>
    </source>
</evidence>
<dbReference type="PANTHER" id="PTHR36015">
    <property type="entry name" value="HOLLIDAY JUNCTION RESOLVASE MOC1, CHLOROPLASTIC-RELATED"/>
    <property type="match status" value="1"/>
</dbReference>
<dbReference type="SUPFAM" id="SSF53098">
    <property type="entry name" value="Ribonuclease H-like"/>
    <property type="match status" value="1"/>
</dbReference>
<dbReference type="InterPro" id="IPR045290">
    <property type="entry name" value="MOC1-like"/>
</dbReference>
<keyword evidence="2" id="KW-1185">Reference proteome</keyword>
<dbReference type="Gene3D" id="3.30.420.10">
    <property type="entry name" value="Ribonuclease H-like superfamily/Ribonuclease H"/>
    <property type="match status" value="1"/>
</dbReference>
<proteinExistence type="predicted"/>
<dbReference type="InterPro" id="IPR012337">
    <property type="entry name" value="RNaseH-like_sf"/>
</dbReference>
<protein>
    <submittedName>
        <fullName evidence="1">Uncharacterized protein</fullName>
    </submittedName>
</protein>
<accession>A0ABT3MVB7</accession>